<name>A0A8H7J5D4_9PLEO</name>
<dbReference type="PROSITE" id="PS50097">
    <property type="entry name" value="BTB"/>
    <property type="match status" value="1"/>
</dbReference>
<dbReference type="SMART" id="SM00225">
    <property type="entry name" value="BTB"/>
    <property type="match status" value="1"/>
</dbReference>
<dbReference type="SUPFAM" id="SSF54695">
    <property type="entry name" value="POZ domain"/>
    <property type="match status" value="1"/>
</dbReference>
<dbReference type="InterPro" id="IPR000210">
    <property type="entry name" value="BTB/POZ_dom"/>
</dbReference>
<keyword evidence="3" id="KW-1185">Reference proteome</keyword>
<proteinExistence type="predicted"/>
<dbReference type="InterPro" id="IPR011333">
    <property type="entry name" value="SKP1/BTB/POZ_sf"/>
</dbReference>
<comment type="caution">
    <text evidence="2">The sequence shown here is derived from an EMBL/GenBank/DDBJ whole genome shotgun (WGS) entry which is preliminary data.</text>
</comment>
<dbReference type="Proteomes" id="UP000651452">
    <property type="component" value="Unassembled WGS sequence"/>
</dbReference>
<gene>
    <name evidence="2" type="ORF">EKO04_006311</name>
</gene>
<dbReference type="EMBL" id="RZGK01000011">
    <property type="protein sequence ID" value="KAF9695673.1"/>
    <property type="molecule type" value="Genomic_DNA"/>
</dbReference>
<dbReference type="CDD" id="cd18186">
    <property type="entry name" value="BTB_POZ_ZBTB_KLHL-like"/>
    <property type="match status" value="1"/>
</dbReference>
<sequence length="266" mass="30595">MKEIPSTSSFEKPYSKHIMAKKEKLTSDSNTLLHDLERPKFSHFLTSTVVTVKVAQSRTYYLHSDLLCAESKRFANSLSGNFKEAKDRTIEIEEEDPELFGYFVEYLYRDRSILSRAINHYSEYFTLARLYAMGERLVAEAFQATCLWRFTQSLEAQSPISEEVICDLLQLACTEITERVREDPLRSQIFWFGGRKVATLQQSGGFRQMLHDLPDLGRHLCLWVNKDKPPAAGKPNKQLFERFGLESEHNLVKVADLTLNADKEGA</sequence>
<protein>
    <recommendedName>
        <fullName evidence="1">BTB domain-containing protein</fullName>
    </recommendedName>
</protein>
<evidence type="ECO:0000313" key="3">
    <source>
        <dbReference type="Proteomes" id="UP000651452"/>
    </source>
</evidence>
<dbReference type="Pfam" id="PF00651">
    <property type="entry name" value="BTB"/>
    <property type="match status" value="1"/>
</dbReference>
<reference evidence="2" key="2">
    <citation type="submission" date="2020-09" db="EMBL/GenBank/DDBJ databases">
        <title>Reference genome assembly for Australian Ascochyta lentis isolate Al4.</title>
        <authorList>
            <person name="Lee R.C."/>
            <person name="Farfan-Caceres L.M."/>
            <person name="Debler J.W."/>
            <person name="Williams A.H."/>
            <person name="Henares B.M."/>
        </authorList>
    </citation>
    <scope>NUCLEOTIDE SEQUENCE</scope>
    <source>
        <strain evidence="2">Al4</strain>
    </source>
</reference>
<accession>A0A8H7J5D4</accession>
<evidence type="ECO:0000259" key="1">
    <source>
        <dbReference type="PROSITE" id="PS50097"/>
    </source>
</evidence>
<feature type="domain" description="BTB" evidence="1">
    <location>
        <begin position="48"/>
        <end position="116"/>
    </location>
</feature>
<dbReference type="PANTHER" id="PTHR47843">
    <property type="entry name" value="BTB DOMAIN-CONTAINING PROTEIN-RELATED"/>
    <property type="match status" value="1"/>
</dbReference>
<reference evidence="2" key="1">
    <citation type="submission" date="2018-12" db="EMBL/GenBank/DDBJ databases">
        <authorList>
            <person name="Syme R.A."/>
            <person name="Farfan-Caceres L."/>
            <person name="Lichtenzveig J."/>
        </authorList>
    </citation>
    <scope>NUCLEOTIDE SEQUENCE</scope>
    <source>
        <strain evidence="2">Al4</strain>
    </source>
</reference>
<dbReference type="PANTHER" id="PTHR47843:SF2">
    <property type="entry name" value="BTB DOMAIN-CONTAINING PROTEIN"/>
    <property type="match status" value="1"/>
</dbReference>
<dbReference type="OrthoDB" id="194443at2759"/>
<dbReference type="AlphaFoldDB" id="A0A8H7J5D4"/>
<dbReference type="Gene3D" id="3.30.710.10">
    <property type="entry name" value="Potassium Channel Kv1.1, Chain A"/>
    <property type="match status" value="1"/>
</dbReference>
<organism evidence="2 3">
    <name type="scientific">Ascochyta lentis</name>
    <dbReference type="NCBI Taxonomy" id="205686"/>
    <lineage>
        <taxon>Eukaryota</taxon>
        <taxon>Fungi</taxon>
        <taxon>Dikarya</taxon>
        <taxon>Ascomycota</taxon>
        <taxon>Pezizomycotina</taxon>
        <taxon>Dothideomycetes</taxon>
        <taxon>Pleosporomycetidae</taxon>
        <taxon>Pleosporales</taxon>
        <taxon>Pleosporineae</taxon>
        <taxon>Didymellaceae</taxon>
        <taxon>Ascochyta</taxon>
    </lineage>
</organism>
<evidence type="ECO:0000313" key="2">
    <source>
        <dbReference type="EMBL" id="KAF9695673.1"/>
    </source>
</evidence>